<dbReference type="InterPro" id="IPR051601">
    <property type="entry name" value="Serine_prot/Carboxylest_S33"/>
</dbReference>
<proteinExistence type="inferred from homology"/>
<name>A0A8H4U320_9HYPO</name>
<dbReference type="OrthoDB" id="425534at2759"/>
<dbReference type="GO" id="GO:0016787">
    <property type="term" value="F:hydrolase activity"/>
    <property type="evidence" value="ECO:0007669"/>
    <property type="project" value="UniProtKB-KW"/>
</dbReference>
<evidence type="ECO:0000259" key="4">
    <source>
        <dbReference type="Pfam" id="PF00561"/>
    </source>
</evidence>
<gene>
    <name evidence="6" type="ORF">FSARC_3901</name>
</gene>
<comment type="caution">
    <text evidence="6">The sequence shown here is derived from an EMBL/GenBank/DDBJ whole genome shotgun (WGS) entry which is preliminary data.</text>
</comment>
<keyword evidence="2" id="KW-0378">Hydrolase</keyword>
<feature type="domain" description="Peptidase S33 tripeptidyl aminopeptidase-like C-terminal" evidence="5">
    <location>
        <begin position="425"/>
        <end position="523"/>
    </location>
</feature>
<protein>
    <recommendedName>
        <fullName evidence="8">Peptidase S33 tripeptidyl aminopeptidase-like C-terminal domain-containing protein</fullName>
    </recommendedName>
</protein>
<evidence type="ECO:0008006" key="8">
    <source>
        <dbReference type="Google" id="ProtNLM"/>
    </source>
</evidence>
<keyword evidence="3" id="KW-0732">Signal</keyword>
<evidence type="ECO:0000259" key="5">
    <source>
        <dbReference type="Pfam" id="PF08386"/>
    </source>
</evidence>
<dbReference type="Proteomes" id="UP000622797">
    <property type="component" value="Unassembled WGS sequence"/>
</dbReference>
<evidence type="ECO:0000256" key="1">
    <source>
        <dbReference type="ARBA" id="ARBA00010088"/>
    </source>
</evidence>
<dbReference type="InterPro" id="IPR029058">
    <property type="entry name" value="AB_hydrolase_fold"/>
</dbReference>
<evidence type="ECO:0000256" key="3">
    <source>
        <dbReference type="SAM" id="SignalP"/>
    </source>
</evidence>
<reference evidence="6" key="1">
    <citation type="journal article" date="2020" name="BMC Genomics">
        <title>Correction to: Identification and distribution of gene clusters required for synthesis of sphingolipid metabolism inhibitors in diverse species of the filamentous fungus Fusarium.</title>
        <authorList>
            <person name="Kim H.S."/>
            <person name="Lohmar J.M."/>
            <person name="Busman M."/>
            <person name="Brown D.W."/>
            <person name="Naumann T.A."/>
            <person name="Divon H.H."/>
            <person name="Lysoe E."/>
            <person name="Uhlig S."/>
            <person name="Proctor R.H."/>
        </authorList>
    </citation>
    <scope>NUCLEOTIDE SEQUENCE</scope>
    <source>
        <strain evidence="6">NRRL 20472</strain>
    </source>
</reference>
<accession>A0A8H4U320</accession>
<dbReference type="EMBL" id="JABEXW010000187">
    <property type="protein sequence ID" value="KAF4968772.1"/>
    <property type="molecule type" value="Genomic_DNA"/>
</dbReference>
<dbReference type="Pfam" id="PF08386">
    <property type="entry name" value="Abhydrolase_4"/>
    <property type="match status" value="1"/>
</dbReference>
<feature type="signal peptide" evidence="3">
    <location>
        <begin position="1"/>
        <end position="18"/>
    </location>
</feature>
<evidence type="ECO:0000256" key="2">
    <source>
        <dbReference type="ARBA" id="ARBA00022801"/>
    </source>
</evidence>
<evidence type="ECO:0000313" key="6">
    <source>
        <dbReference type="EMBL" id="KAF4968772.1"/>
    </source>
</evidence>
<dbReference type="PANTHER" id="PTHR43248:SF25">
    <property type="entry name" value="AB HYDROLASE-1 DOMAIN-CONTAINING PROTEIN-RELATED"/>
    <property type="match status" value="1"/>
</dbReference>
<organism evidence="6 7">
    <name type="scientific">Fusarium sarcochroum</name>
    <dbReference type="NCBI Taxonomy" id="1208366"/>
    <lineage>
        <taxon>Eukaryota</taxon>
        <taxon>Fungi</taxon>
        <taxon>Dikarya</taxon>
        <taxon>Ascomycota</taxon>
        <taxon>Pezizomycotina</taxon>
        <taxon>Sordariomycetes</taxon>
        <taxon>Hypocreomycetidae</taxon>
        <taxon>Hypocreales</taxon>
        <taxon>Nectriaceae</taxon>
        <taxon>Fusarium</taxon>
        <taxon>Fusarium lateritium species complex</taxon>
    </lineage>
</organism>
<feature type="chain" id="PRO_5034868039" description="Peptidase S33 tripeptidyl aminopeptidase-like C-terminal domain-containing protein" evidence="3">
    <location>
        <begin position="19"/>
        <end position="553"/>
    </location>
</feature>
<evidence type="ECO:0000313" key="7">
    <source>
        <dbReference type="Proteomes" id="UP000622797"/>
    </source>
</evidence>
<dbReference type="AlphaFoldDB" id="A0A8H4U320"/>
<keyword evidence="7" id="KW-1185">Reference proteome</keyword>
<dbReference type="SUPFAM" id="SSF53474">
    <property type="entry name" value="alpha/beta-Hydrolases"/>
    <property type="match status" value="1"/>
</dbReference>
<feature type="domain" description="AB hydrolase-1" evidence="4">
    <location>
        <begin position="99"/>
        <end position="262"/>
    </location>
</feature>
<dbReference type="Pfam" id="PF00561">
    <property type="entry name" value="Abhydrolase_1"/>
    <property type="match status" value="1"/>
</dbReference>
<sequence>MKPQNIILSHLLLQSVQAATVSNDEQLIALTSGSTKKSNIDWARCDLDFGHSTTNQYQAAYDCARLEVPLDYTNQSSPDTLKLDLIKAKATRKPFEGSVLFNSGGPGRSGVESIVARGAEYVEILGGHYDIIGFDPRGTGRTLRPTSGNSIERVLIESNTPSSKQRSKRDEHGLFQIDTRQYVNSTLWQSAGRLAEECYKDNADVGRFYGTPFVARDMISIVDALGQGDKINFWGISYGSVLGQVVAGMFPARIGRMMIDSNLLINDYLDTAGHGSTQDAEKAFLHFIDECIAAGPELCSLAGNGTTAESLLKAIDKQIRGGIDFDDTPKFEGNSAIYSLILRGLRDVSEFPNLDATINAILQGDGTAIDSPLETDLMSSAWSSASDLVYLMVFCGDSSFRAKTPDDIFSLYQAHLTAGPFAPSTMREAIYCARWKFQAVEQVDLNSLRNIKTANPVLIINGAYDPVTPAAHAWEISARMQGSRVVIHEGVGHGFVTHPSECVNDIVAKYFNDGELPEINTTCKPDTPAFEYAEYAKSKAWQDAAEAGLDYIG</sequence>
<dbReference type="PANTHER" id="PTHR43248">
    <property type="entry name" value="2-SUCCINYL-6-HYDROXY-2,4-CYCLOHEXADIENE-1-CARBOXYLATE SYNTHASE"/>
    <property type="match status" value="1"/>
</dbReference>
<comment type="similarity">
    <text evidence="1">Belongs to the peptidase S33 family.</text>
</comment>
<reference evidence="6" key="2">
    <citation type="submission" date="2020-05" db="EMBL/GenBank/DDBJ databases">
        <authorList>
            <person name="Kim H.-S."/>
            <person name="Proctor R.H."/>
            <person name="Brown D.W."/>
        </authorList>
    </citation>
    <scope>NUCLEOTIDE SEQUENCE</scope>
    <source>
        <strain evidence="6">NRRL 20472</strain>
    </source>
</reference>
<dbReference type="InterPro" id="IPR000073">
    <property type="entry name" value="AB_hydrolase_1"/>
</dbReference>
<dbReference type="Gene3D" id="3.40.50.1820">
    <property type="entry name" value="alpha/beta hydrolase"/>
    <property type="match status" value="1"/>
</dbReference>
<dbReference type="InterPro" id="IPR013595">
    <property type="entry name" value="Pept_S33_TAP-like_C"/>
</dbReference>